<evidence type="ECO:0000256" key="2">
    <source>
        <dbReference type="SAM" id="Phobius"/>
    </source>
</evidence>
<evidence type="ECO:0000313" key="3">
    <source>
        <dbReference type="EMBL" id="MEE6261109.1"/>
    </source>
</evidence>
<keyword evidence="2" id="KW-0472">Membrane</keyword>
<feature type="transmembrane region" description="Helical" evidence="2">
    <location>
        <begin position="350"/>
        <end position="370"/>
    </location>
</feature>
<organism evidence="3 4">
    <name type="scientific">Plantactinospora sonchi</name>
    <dbReference type="NCBI Taxonomy" id="1544735"/>
    <lineage>
        <taxon>Bacteria</taxon>
        <taxon>Bacillati</taxon>
        <taxon>Actinomycetota</taxon>
        <taxon>Actinomycetes</taxon>
        <taxon>Micromonosporales</taxon>
        <taxon>Micromonosporaceae</taxon>
        <taxon>Plantactinospora</taxon>
    </lineage>
</organism>
<dbReference type="PANTHER" id="PTHR36840:SF1">
    <property type="entry name" value="BLL5714 PROTEIN"/>
    <property type="match status" value="1"/>
</dbReference>
<proteinExistence type="predicted"/>
<feature type="transmembrane region" description="Helical" evidence="2">
    <location>
        <begin position="136"/>
        <end position="153"/>
    </location>
</feature>
<comment type="caution">
    <text evidence="3">The sequence shown here is derived from an EMBL/GenBank/DDBJ whole genome shotgun (WGS) entry which is preliminary data.</text>
</comment>
<feature type="transmembrane region" description="Helical" evidence="2">
    <location>
        <begin position="317"/>
        <end position="338"/>
    </location>
</feature>
<name>A0ABU7RX75_9ACTN</name>
<sequence>MSSEREDAGGPGTPNRHRRGVPGLSRRVPRVRRREAPETSRRRAGPRPPRLAARWGLEPSALPSLEEEERHASWLELFFDLVFVLALVAVQERLHDATPSPGEILYTAGLFAVVWWAWGGQAFYDTRFDPDDFTHRLAVLVGMLGAGAMAIGAEEAPTTLLLPIGYLVVRGTLLVLYLRVRGTSPGVRELTTVYLVGFGTGWLLWAASLATPVDVRPLLWIVALTIELLTPWLGRRRLVRHPVHPLHLPERIGQFTIILLGVSLTDLLDAVPGHPTPTTVLSAAVAFAIPASVWWVYTTFVTIGLSSRRLRAGVGYSAVHGVLGAALLLLGWALGQIVRDVAAGAGELPGILRLLVAVSLCAWIGCGLALQRISLGRLPRQRLVLAALGVVLVVAVTVVATEPVSLLPLLALVLVGYAIVVSRLIVRFAEHRPAD</sequence>
<dbReference type="Pfam" id="PF06772">
    <property type="entry name" value="LtrA"/>
    <property type="match status" value="1"/>
</dbReference>
<keyword evidence="2" id="KW-1133">Transmembrane helix</keyword>
<feature type="region of interest" description="Disordered" evidence="1">
    <location>
        <begin position="1"/>
        <end position="52"/>
    </location>
</feature>
<reference evidence="3 4" key="1">
    <citation type="submission" date="2024-01" db="EMBL/GenBank/DDBJ databases">
        <title>Genome insights into Plantactinospora sonchi sp. nov.</title>
        <authorList>
            <person name="Wang L."/>
        </authorList>
    </citation>
    <scope>NUCLEOTIDE SEQUENCE [LARGE SCALE GENOMIC DNA]</scope>
    <source>
        <strain evidence="3 4">NEAU-QY2</strain>
    </source>
</reference>
<feature type="transmembrane region" description="Helical" evidence="2">
    <location>
        <begin position="104"/>
        <end position="124"/>
    </location>
</feature>
<dbReference type="PANTHER" id="PTHR36840">
    <property type="entry name" value="BLL5714 PROTEIN"/>
    <property type="match status" value="1"/>
</dbReference>
<dbReference type="EMBL" id="JAZGQK010000018">
    <property type="protein sequence ID" value="MEE6261109.1"/>
    <property type="molecule type" value="Genomic_DNA"/>
</dbReference>
<dbReference type="RefSeq" id="WP_331216225.1">
    <property type="nucleotide sequence ID" value="NZ_JAZGQK010000018.1"/>
</dbReference>
<feature type="transmembrane region" description="Helical" evidence="2">
    <location>
        <begin position="159"/>
        <end position="180"/>
    </location>
</feature>
<dbReference type="Proteomes" id="UP001332243">
    <property type="component" value="Unassembled WGS sequence"/>
</dbReference>
<protein>
    <submittedName>
        <fullName evidence="3">Low temperature requirement protein A</fullName>
    </submittedName>
</protein>
<feature type="transmembrane region" description="Helical" evidence="2">
    <location>
        <begin position="382"/>
        <end position="400"/>
    </location>
</feature>
<feature type="transmembrane region" description="Helical" evidence="2">
    <location>
        <begin position="192"/>
        <end position="211"/>
    </location>
</feature>
<accession>A0ABU7RX75</accession>
<evidence type="ECO:0000313" key="4">
    <source>
        <dbReference type="Proteomes" id="UP001332243"/>
    </source>
</evidence>
<dbReference type="InterPro" id="IPR010640">
    <property type="entry name" value="Low_temperature_requirement_A"/>
</dbReference>
<feature type="transmembrane region" description="Helical" evidence="2">
    <location>
        <begin position="406"/>
        <end position="426"/>
    </location>
</feature>
<keyword evidence="4" id="KW-1185">Reference proteome</keyword>
<gene>
    <name evidence="3" type="ORF">V1633_21750</name>
</gene>
<evidence type="ECO:0000256" key="1">
    <source>
        <dbReference type="SAM" id="MobiDB-lite"/>
    </source>
</evidence>
<feature type="transmembrane region" description="Helical" evidence="2">
    <location>
        <begin position="280"/>
        <end position="305"/>
    </location>
</feature>
<keyword evidence="2" id="KW-0812">Transmembrane</keyword>